<evidence type="ECO:0000313" key="1">
    <source>
        <dbReference type="EMBL" id="OAS26282.1"/>
    </source>
</evidence>
<dbReference type="Proteomes" id="UP000078316">
    <property type="component" value="Unassembled WGS sequence"/>
</dbReference>
<reference evidence="1 2" key="1">
    <citation type="submission" date="2016-04" db="EMBL/GenBank/DDBJ databases">
        <authorList>
            <person name="Evans L.H."/>
            <person name="Alamgir A."/>
            <person name="Owens N."/>
            <person name="Weber N.D."/>
            <person name="Virtaneva K."/>
            <person name="Barbian K."/>
            <person name="Babar A."/>
            <person name="Rosenke K."/>
        </authorList>
    </citation>
    <scope>NUCLEOTIDE SEQUENCE [LARGE SCALE GENOMIC DNA]</scope>
    <source>
        <strain evidence="1 2">PMB02</strain>
    </source>
</reference>
<dbReference type="AlphaFoldDB" id="A0A179SFQ9"/>
<comment type="caution">
    <text evidence="1">The sequence shown here is derived from an EMBL/GenBank/DDBJ whole genome shotgun (WGS) entry which is preliminary data.</text>
</comment>
<dbReference type="STRING" id="427683.A5481_06070"/>
<dbReference type="EMBL" id="LWHQ01000011">
    <property type="protein sequence ID" value="OAS26282.1"/>
    <property type="molecule type" value="Genomic_DNA"/>
</dbReference>
<gene>
    <name evidence="1" type="ORF">A5481_06070</name>
</gene>
<protein>
    <recommendedName>
        <fullName evidence="3">Phage tail protein</fullName>
    </recommendedName>
</protein>
<evidence type="ECO:0000313" key="2">
    <source>
        <dbReference type="Proteomes" id="UP000078316"/>
    </source>
</evidence>
<proteinExistence type="predicted"/>
<sequence>MPASWPAGLPYAVSAQAYGVTNSGPAPVASQAQSGKIRMRPQFTLRISRLSYGWEWTDAQLAVWRAFLRDTLGDGTGEFTMMVWIQSARAYQTRTVSIVGGSDAVAEKSAGFDRTLVTCNLDVRNL</sequence>
<name>A0A179SFQ9_9HYPH</name>
<dbReference type="OrthoDB" id="8232342at2"/>
<organism evidence="1 2">
    <name type="scientific">Methylobacterium platani</name>
    <dbReference type="NCBI Taxonomy" id="427683"/>
    <lineage>
        <taxon>Bacteria</taxon>
        <taxon>Pseudomonadati</taxon>
        <taxon>Pseudomonadota</taxon>
        <taxon>Alphaproteobacteria</taxon>
        <taxon>Hyphomicrobiales</taxon>
        <taxon>Methylobacteriaceae</taxon>
        <taxon>Methylobacterium</taxon>
    </lineage>
</organism>
<dbReference type="RefSeq" id="WP_048432719.1">
    <property type="nucleotide sequence ID" value="NZ_LWHQ01000011.1"/>
</dbReference>
<evidence type="ECO:0008006" key="3">
    <source>
        <dbReference type="Google" id="ProtNLM"/>
    </source>
</evidence>
<accession>A0A179SFQ9</accession>